<sequence>MKKQVAEIQSNCPTCFTIPSTEESFTILFTEDWKAPYLAFFIEGTLPTNSKHAYKLKRIVKRWRQFLSGRPQGRLSQILFREDIVCGFRILYKIVTDNSKPFVNKQVSSTLSGYDIKHRRSTPYYPQGNSQAEATNKSILRILSKMVYEYEGGWSVHLPNTLWAYCISPRSATGFSPYLLVYGSDAISLVEITILTTRVSAINDLEWMRSHARIDTY</sequence>
<proteinExistence type="predicted"/>
<dbReference type="AlphaFoldDB" id="A0AAD4YUW7"/>
<evidence type="ECO:0000313" key="2">
    <source>
        <dbReference type="EMBL" id="KAI5323287.1"/>
    </source>
</evidence>
<evidence type="ECO:0000259" key="1">
    <source>
        <dbReference type="PROSITE" id="PS50994"/>
    </source>
</evidence>
<dbReference type="GO" id="GO:0015074">
    <property type="term" value="P:DNA integration"/>
    <property type="evidence" value="ECO:0007669"/>
    <property type="project" value="InterPro"/>
</dbReference>
<dbReference type="InterPro" id="IPR001584">
    <property type="entry name" value="Integrase_cat-core"/>
</dbReference>
<dbReference type="PROSITE" id="PS50994">
    <property type="entry name" value="INTEGRASE"/>
    <property type="match status" value="1"/>
</dbReference>
<dbReference type="InterPro" id="IPR012337">
    <property type="entry name" value="RNaseH-like_sf"/>
</dbReference>
<dbReference type="InterPro" id="IPR036397">
    <property type="entry name" value="RNaseH_sf"/>
</dbReference>
<accession>A0AAD4YUW7</accession>
<dbReference type="GO" id="GO:0003676">
    <property type="term" value="F:nucleic acid binding"/>
    <property type="evidence" value="ECO:0007669"/>
    <property type="project" value="InterPro"/>
</dbReference>
<keyword evidence="3" id="KW-1185">Reference proteome</keyword>
<gene>
    <name evidence="2" type="ORF">L3X38_032359</name>
</gene>
<comment type="caution">
    <text evidence="2">The sequence shown here is derived from an EMBL/GenBank/DDBJ whole genome shotgun (WGS) entry which is preliminary data.</text>
</comment>
<name>A0AAD4YUW7_PRUDU</name>
<feature type="domain" description="Integrase catalytic" evidence="1">
    <location>
        <begin position="94"/>
        <end position="185"/>
    </location>
</feature>
<dbReference type="PANTHER" id="PTHR48475">
    <property type="entry name" value="RIBONUCLEASE H"/>
    <property type="match status" value="1"/>
</dbReference>
<dbReference type="EMBL" id="JAJFAZ020000006">
    <property type="protein sequence ID" value="KAI5323287.1"/>
    <property type="molecule type" value="Genomic_DNA"/>
</dbReference>
<dbReference type="SUPFAM" id="SSF53098">
    <property type="entry name" value="Ribonuclease H-like"/>
    <property type="match status" value="1"/>
</dbReference>
<protein>
    <recommendedName>
        <fullName evidence="1">Integrase catalytic domain-containing protein</fullName>
    </recommendedName>
</protein>
<reference evidence="2 3" key="1">
    <citation type="journal article" date="2022" name="G3 (Bethesda)">
        <title>Whole-genome sequence and methylome profiling of the almond [Prunus dulcis (Mill.) D.A. Webb] cultivar 'Nonpareil'.</title>
        <authorList>
            <person name="D'Amico-Willman K.M."/>
            <person name="Ouma W.Z."/>
            <person name="Meulia T."/>
            <person name="Sideli G.M."/>
            <person name="Gradziel T.M."/>
            <person name="Fresnedo-Ramirez J."/>
        </authorList>
    </citation>
    <scope>NUCLEOTIDE SEQUENCE [LARGE SCALE GENOMIC DNA]</scope>
    <source>
        <strain evidence="2">Clone GOH B32 T37-40</strain>
    </source>
</reference>
<dbReference type="PANTHER" id="PTHR48475:SF1">
    <property type="entry name" value="RNASE H TYPE-1 DOMAIN-CONTAINING PROTEIN"/>
    <property type="match status" value="1"/>
</dbReference>
<organism evidence="2 3">
    <name type="scientific">Prunus dulcis</name>
    <name type="common">Almond</name>
    <name type="synonym">Amygdalus dulcis</name>
    <dbReference type="NCBI Taxonomy" id="3755"/>
    <lineage>
        <taxon>Eukaryota</taxon>
        <taxon>Viridiplantae</taxon>
        <taxon>Streptophyta</taxon>
        <taxon>Embryophyta</taxon>
        <taxon>Tracheophyta</taxon>
        <taxon>Spermatophyta</taxon>
        <taxon>Magnoliopsida</taxon>
        <taxon>eudicotyledons</taxon>
        <taxon>Gunneridae</taxon>
        <taxon>Pentapetalae</taxon>
        <taxon>rosids</taxon>
        <taxon>fabids</taxon>
        <taxon>Rosales</taxon>
        <taxon>Rosaceae</taxon>
        <taxon>Amygdaloideae</taxon>
        <taxon>Amygdaleae</taxon>
        <taxon>Prunus</taxon>
    </lineage>
</organism>
<dbReference type="Proteomes" id="UP001054821">
    <property type="component" value="Chromosome 6"/>
</dbReference>
<dbReference type="Gene3D" id="3.30.420.10">
    <property type="entry name" value="Ribonuclease H-like superfamily/Ribonuclease H"/>
    <property type="match status" value="1"/>
</dbReference>
<evidence type="ECO:0000313" key="3">
    <source>
        <dbReference type="Proteomes" id="UP001054821"/>
    </source>
</evidence>